<evidence type="ECO:0000256" key="5">
    <source>
        <dbReference type="SAM" id="Phobius"/>
    </source>
</evidence>
<dbReference type="GO" id="GO:0009847">
    <property type="term" value="P:spore germination"/>
    <property type="evidence" value="ECO:0007669"/>
    <property type="project" value="UniProtKB-UniRule"/>
</dbReference>
<evidence type="ECO:0000313" key="6">
    <source>
        <dbReference type="EMBL" id="PAE06755.1"/>
    </source>
</evidence>
<dbReference type="GO" id="GO:0005886">
    <property type="term" value="C:plasma membrane"/>
    <property type="evidence" value="ECO:0007669"/>
    <property type="project" value="UniProtKB-SubCell"/>
</dbReference>
<dbReference type="EMBL" id="NPBH01000068">
    <property type="protein sequence ID" value="PAE06755.1"/>
    <property type="molecule type" value="Genomic_DNA"/>
</dbReference>
<keyword evidence="5" id="KW-0812">Transmembrane</keyword>
<keyword evidence="5" id="KW-1133">Transmembrane helix</keyword>
<evidence type="ECO:0000256" key="3">
    <source>
        <dbReference type="ARBA" id="ARBA00023136"/>
    </source>
</evidence>
<protein>
    <recommendedName>
        <fullName evidence="8">Spore germination protein</fullName>
    </recommendedName>
</protein>
<reference evidence="6 7" key="1">
    <citation type="submission" date="2017-07" db="EMBL/GenBank/DDBJ databases">
        <title>Isolation and whole genome analysis of endospore-forming bacteria from heroin.</title>
        <authorList>
            <person name="Kalinowski J."/>
            <person name="Ahrens B."/>
            <person name="Al-Dilaimi A."/>
            <person name="Winkler A."/>
            <person name="Wibberg D."/>
            <person name="Schleenbecker U."/>
            <person name="Ruckert C."/>
            <person name="Wolfel R."/>
            <person name="Grass G."/>
        </authorList>
    </citation>
    <scope>NUCLEOTIDE SEQUENCE [LARGE SCALE GENOMIC DNA]</scope>
    <source>
        <strain evidence="6 7">7509</strain>
    </source>
</reference>
<dbReference type="Proteomes" id="UP000216475">
    <property type="component" value="Unassembled WGS sequence"/>
</dbReference>
<feature type="transmembrane region" description="Helical" evidence="5">
    <location>
        <begin position="320"/>
        <end position="341"/>
    </location>
</feature>
<comment type="caution">
    <text evidence="6">The sequence shown here is derived from an EMBL/GenBank/DDBJ whole genome shotgun (WGS) entry which is preliminary data.</text>
</comment>
<evidence type="ECO:0000256" key="1">
    <source>
        <dbReference type="ARBA" id="ARBA00004141"/>
    </source>
</evidence>
<feature type="transmembrane region" description="Helical" evidence="5">
    <location>
        <begin position="401"/>
        <end position="419"/>
    </location>
</feature>
<comment type="similarity">
    <text evidence="2 4">Belongs to the GerABKA family.</text>
</comment>
<organism evidence="6 7">
    <name type="scientific">Terribacillus saccharophilus</name>
    <dbReference type="NCBI Taxonomy" id="361277"/>
    <lineage>
        <taxon>Bacteria</taxon>
        <taxon>Bacillati</taxon>
        <taxon>Bacillota</taxon>
        <taxon>Bacilli</taxon>
        <taxon>Bacillales</taxon>
        <taxon>Bacillaceae</taxon>
        <taxon>Terribacillus</taxon>
    </lineage>
</organism>
<dbReference type="PANTHER" id="PTHR22550:SF5">
    <property type="entry name" value="LEUCINE ZIPPER PROTEIN 4"/>
    <property type="match status" value="1"/>
</dbReference>
<proteinExistence type="inferred from homology"/>
<feature type="transmembrane region" description="Helical" evidence="5">
    <location>
        <begin position="362"/>
        <end position="381"/>
    </location>
</feature>
<dbReference type="InterPro" id="IPR004995">
    <property type="entry name" value="Spore_Ger"/>
</dbReference>
<dbReference type="PANTHER" id="PTHR22550">
    <property type="entry name" value="SPORE GERMINATION PROTEIN"/>
    <property type="match status" value="1"/>
</dbReference>
<evidence type="ECO:0000313" key="7">
    <source>
        <dbReference type="Proteomes" id="UP000216475"/>
    </source>
</evidence>
<dbReference type="AlphaFoldDB" id="A0A268HA45"/>
<dbReference type="InterPro" id="IPR050768">
    <property type="entry name" value="UPF0353/GerABKA_families"/>
</dbReference>
<keyword evidence="3 4" id="KW-0472">Membrane</keyword>
<evidence type="ECO:0000256" key="4">
    <source>
        <dbReference type="PIRNR" id="PIRNR005690"/>
    </source>
</evidence>
<gene>
    <name evidence="6" type="ORF">CHI12_14925</name>
</gene>
<accession>A0A268HA45</accession>
<feature type="transmembrane region" description="Helical" evidence="5">
    <location>
        <begin position="482"/>
        <end position="507"/>
    </location>
</feature>
<evidence type="ECO:0008006" key="8">
    <source>
        <dbReference type="Google" id="ProtNLM"/>
    </source>
</evidence>
<feature type="transmembrane region" description="Helical" evidence="5">
    <location>
        <begin position="440"/>
        <end position="470"/>
    </location>
</feature>
<comment type="subcellular location">
    <subcellularLocation>
        <location evidence="4">Cell membrane</location>
    </subcellularLocation>
    <subcellularLocation>
        <location evidence="1">Membrane</location>
        <topology evidence="1">Multi-pass membrane protein</topology>
    </subcellularLocation>
</comment>
<dbReference type="Pfam" id="PF03323">
    <property type="entry name" value="GerA"/>
    <property type="match status" value="1"/>
</dbReference>
<dbReference type="PIRSF" id="PIRSF005690">
    <property type="entry name" value="GerBA"/>
    <property type="match status" value="1"/>
</dbReference>
<sequence>MEKMRSSSLYVSSNCLKIRTIYYWKVKSIRRTALCKNEGGFFVCSISYISFLYLHKLTEMKLERCVAMGFFKQKKNQPVQEKVIREDKMPPHQSTASLEKNIQYMKEELRNSTDLKIRLLPGNKQALVYLDDITDPDKMQRYIFEPLLKTDGDIKKIKDREENDDLNKAVSSLLAGKAVYLIEGNATFYLFNVQQNVTRAITEPVNEKVIKGSHDGFNEDIKQNINLIRRRIQHRSLTIKKLTVGDYTESEIALVYVEGIVNPGVVNELEKRVRNISNDSLLSAGAFSEYIEDRTYSIFPQFLSTERPDKTVSQLMEGRIAILFANNPTCLIAPVTFYAFYQSPDDYNTRWLVATYLRFIRLFSFILAITLPSFYIAVVGFHFEVIPEALISPVLGSIRDIAYPPIVEAILMVIVIELIRESGIRLPSPIGSTIGIVGGLVIGDAIVTAGLVSNLMVIVIALTSLASFVVPSNEMSDSLRILTFPLIILSSVLGFIGIAFGLLMVLIHLCRVESLGLSYFTPIQFRDLKDTIIRVPQFLMKRRPEQLASPRPYKSNELSDEND</sequence>
<evidence type="ECO:0000256" key="2">
    <source>
        <dbReference type="ARBA" id="ARBA00005278"/>
    </source>
</evidence>
<name>A0A268HA45_9BACI</name>